<proteinExistence type="predicted"/>
<organism evidence="1 2">
    <name type="scientific">Arachis hypogaea</name>
    <name type="common">Peanut</name>
    <dbReference type="NCBI Taxonomy" id="3818"/>
    <lineage>
        <taxon>Eukaryota</taxon>
        <taxon>Viridiplantae</taxon>
        <taxon>Streptophyta</taxon>
        <taxon>Embryophyta</taxon>
        <taxon>Tracheophyta</taxon>
        <taxon>Spermatophyta</taxon>
        <taxon>Magnoliopsida</taxon>
        <taxon>eudicotyledons</taxon>
        <taxon>Gunneridae</taxon>
        <taxon>Pentapetalae</taxon>
        <taxon>rosids</taxon>
        <taxon>fabids</taxon>
        <taxon>Fabales</taxon>
        <taxon>Fabaceae</taxon>
        <taxon>Papilionoideae</taxon>
        <taxon>50 kb inversion clade</taxon>
        <taxon>dalbergioids sensu lato</taxon>
        <taxon>Dalbergieae</taxon>
        <taxon>Pterocarpus clade</taxon>
        <taxon>Arachis</taxon>
    </lineage>
</organism>
<dbReference type="AlphaFoldDB" id="A0A445ETD3"/>
<evidence type="ECO:0000313" key="2">
    <source>
        <dbReference type="Proteomes" id="UP000289738"/>
    </source>
</evidence>
<evidence type="ECO:0000313" key="1">
    <source>
        <dbReference type="EMBL" id="RYR78745.1"/>
    </source>
</evidence>
<accession>A0A445ETD3</accession>
<sequence>MKTNVSLLVYFDGEVIPYTTEGIKFICKNPISFTISRMLSCEEWKNRLCQHIHRNISKRISNILYRQPVLFFSGVIRFESMNVIDEAIMLEMLMVYRQNEAHVPILEFEGDNIDREENNSNSEEEFLANNDILRGSNEGTRVVLKGKFMVQ</sequence>
<reference evidence="1 2" key="1">
    <citation type="submission" date="2019-01" db="EMBL/GenBank/DDBJ databases">
        <title>Sequencing of cultivated peanut Arachis hypogaea provides insights into genome evolution and oil improvement.</title>
        <authorList>
            <person name="Chen X."/>
        </authorList>
    </citation>
    <scope>NUCLEOTIDE SEQUENCE [LARGE SCALE GENOMIC DNA]</scope>
    <source>
        <strain evidence="2">cv. Fuhuasheng</strain>
        <tissue evidence="1">Leaves</tissue>
    </source>
</reference>
<protein>
    <submittedName>
        <fullName evidence="1">Uncharacterized protein</fullName>
    </submittedName>
</protein>
<dbReference type="Proteomes" id="UP000289738">
    <property type="component" value="Chromosome A01"/>
</dbReference>
<keyword evidence="2" id="KW-1185">Reference proteome</keyword>
<gene>
    <name evidence="1" type="ORF">Ahy_A01g003603</name>
</gene>
<name>A0A445ETD3_ARAHY</name>
<comment type="caution">
    <text evidence="1">The sequence shown here is derived from an EMBL/GenBank/DDBJ whole genome shotgun (WGS) entry which is preliminary data.</text>
</comment>
<dbReference type="EMBL" id="SDMP01000001">
    <property type="protein sequence ID" value="RYR78745.1"/>
    <property type="molecule type" value="Genomic_DNA"/>
</dbReference>